<feature type="transmembrane region" description="Helical" evidence="6">
    <location>
        <begin position="193"/>
        <end position="211"/>
    </location>
</feature>
<evidence type="ECO:0000313" key="7">
    <source>
        <dbReference type="EMBL" id="TQM46120.1"/>
    </source>
</evidence>
<comment type="caution">
    <text evidence="7">The sequence shown here is derived from an EMBL/GenBank/DDBJ whole genome shotgun (WGS) entry which is preliminary data.</text>
</comment>
<feature type="transmembrane region" description="Helical" evidence="6">
    <location>
        <begin position="217"/>
        <end position="235"/>
    </location>
</feature>
<dbReference type="InterPro" id="IPR050833">
    <property type="entry name" value="Poly_Biosynth_Transport"/>
</dbReference>
<dbReference type="OrthoDB" id="30633at2"/>
<dbReference type="PANTHER" id="PTHR30250">
    <property type="entry name" value="PST FAMILY PREDICTED COLANIC ACID TRANSPORTER"/>
    <property type="match status" value="1"/>
</dbReference>
<dbReference type="EMBL" id="VFPH01000001">
    <property type="protein sequence ID" value="TQM46120.1"/>
    <property type="molecule type" value="Genomic_DNA"/>
</dbReference>
<name>A0A543GJ57_9PSEU</name>
<feature type="transmembrane region" description="Helical" evidence="6">
    <location>
        <begin position="152"/>
        <end position="172"/>
    </location>
</feature>
<feature type="transmembrane region" description="Helical" evidence="6">
    <location>
        <begin position="336"/>
        <end position="357"/>
    </location>
</feature>
<sequence>MRDPHIGDVWDVVTEPLPTVGVQDSDVQGSPADRLRNLLRGWRDPQHRDGLALVLSSGISSVVGLLYWVVAARLFPPDEVGVNTTLISTMTLIGVTSQLNLGSALLRFVPVAGRSARSLVAACYGIAILTACVLGGVFALGAPLWAPDLVDALGHGPLLVFFVLATPVWAAFAMHDYTLTAIKRATLVPLENLAFSLLKVGFLVAGTVLVFRGVIAVSWVLATAVIVVVVAAFLAKVLRPTAAAPLPREQIRPRSIAGYVSADWAGGLCTDAVEFGLPLVVLFSLDADSAGTFSVVWAIAYAFYLVTHGMSQSMVTHVADRPHESEAAVRTMVSKALTLIVPGVLVVVVGAGLILSIFGRHYAENGTTLLVLCALSAVPNVVVGTAVAVARIQHRPSVIFGIPATVAVIVVPLALVLMPHLGLTGVGIALVAGQTAVASGILLSRWTRA</sequence>
<organism evidence="7 8">
    <name type="scientific">Pseudonocardia cypriaca</name>
    <dbReference type="NCBI Taxonomy" id="882449"/>
    <lineage>
        <taxon>Bacteria</taxon>
        <taxon>Bacillati</taxon>
        <taxon>Actinomycetota</taxon>
        <taxon>Actinomycetes</taxon>
        <taxon>Pseudonocardiales</taxon>
        <taxon>Pseudonocardiaceae</taxon>
        <taxon>Pseudonocardia</taxon>
    </lineage>
</organism>
<keyword evidence="2" id="KW-1003">Cell membrane</keyword>
<feature type="transmembrane region" description="Helical" evidence="6">
    <location>
        <begin position="121"/>
        <end position="146"/>
    </location>
</feature>
<evidence type="ECO:0000256" key="3">
    <source>
        <dbReference type="ARBA" id="ARBA00022692"/>
    </source>
</evidence>
<dbReference type="GO" id="GO:0005886">
    <property type="term" value="C:plasma membrane"/>
    <property type="evidence" value="ECO:0007669"/>
    <property type="project" value="UniProtKB-SubCell"/>
</dbReference>
<comment type="subcellular location">
    <subcellularLocation>
        <location evidence="1">Cell membrane</location>
        <topology evidence="1">Multi-pass membrane protein</topology>
    </subcellularLocation>
</comment>
<keyword evidence="8" id="KW-1185">Reference proteome</keyword>
<gene>
    <name evidence="7" type="ORF">FB388_3525</name>
</gene>
<feature type="transmembrane region" description="Helical" evidence="6">
    <location>
        <begin position="397"/>
        <end position="417"/>
    </location>
</feature>
<accession>A0A543GJ57</accession>
<keyword evidence="3 6" id="KW-0812">Transmembrane</keyword>
<protein>
    <submittedName>
        <fullName evidence="7">O-antigen/teichoic acid export membrane protein</fullName>
    </submittedName>
</protein>
<feature type="transmembrane region" description="Helical" evidence="6">
    <location>
        <begin position="369"/>
        <end position="390"/>
    </location>
</feature>
<evidence type="ECO:0000256" key="6">
    <source>
        <dbReference type="SAM" id="Phobius"/>
    </source>
</evidence>
<dbReference type="AlphaFoldDB" id="A0A543GJ57"/>
<evidence type="ECO:0000256" key="4">
    <source>
        <dbReference type="ARBA" id="ARBA00022989"/>
    </source>
</evidence>
<reference evidence="7 8" key="1">
    <citation type="submission" date="2019-06" db="EMBL/GenBank/DDBJ databases">
        <title>Sequencing the genomes of 1000 actinobacteria strains.</title>
        <authorList>
            <person name="Klenk H.-P."/>
        </authorList>
    </citation>
    <scope>NUCLEOTIDE SEQUENCE [LARGE SCALE GENOMIC DNA]</scope>
    <source>
        <strain evidence="7 8">DSM 45511</strain>
    </source>
</reference>
<evidence type="ECO:0000313" key="8">
    <source>
        <dbReference type="Proteomes" id="UP000319818"/>
    </source>
</evidence>
<evidence type="ECO:0000256" key="5">
    <source>
        <dbReference type="ARBA" id="ARBA00023136"/>
    </source>
</evidence>
<dbReference type="Proteomes" id="UP000319818">
    <property type="component" value="Unassembled WGS sequence"/>
</dbReference>
<feature type="transmembrane region" description="Helical" evidence="6">
    <location>
        <begin position="90"/>
        <end position="109"/>
    </location>
</feature>
<keyword evidence="5 6" id="KW-0472">Membrane</keyword>
<feature type="transmembrane region" description="Helical" evidence="6">
    <location>
        <begin position="50"/>
        <end position="70"/>
    </location>
</feature>
<keyword evidence="4 6" id="KW-1133">Transmembrane helix</keyword>
<dbReference type="PANTHER" id="PTHR30250:SF11">
    <property type="entry name" value="O-ANTIGEN TRANSPORTER-RELATED"/>
    <property type="match status" value="1"/>
</dbReference>
<evidence type="ECO:0000256" key="2">
    <source>
        <dbReference type="ARBA" id="ARBA00022475"/>
    </source>
</evidence>
<feature type="transmembrane region" description="Helical" evidence="6">
    <location>
        <begin position="256"/>
        <end position="283"/>
    </location>
</feature>
<feature type="transmembrane region" description="Helical" evidence="6">
    <location>
        <begin position="295"/>
        <end position="315"/>
    </location>
</feature>
<proteinExistence type="predicted"/>
<evidence type="ECO:0000256" key="1">
    <source>
        <dbReference type="ARBA" id="ARBA00004651"/>
    </source>
</evidence>
<dbReference type="RefSeq" id="WP_142102200.1">
    <property type="nucleotide sequence ID" value="NZ_VFPH01000001.1"/>
</dbReference>
<feature type="transmembrane region" description="Helical" evidence="6">
    <location>
        <begin position="423"/>
        <end position="443"/>
    </location>
</feature>